<evidence type="ECO:0000313" key="7">
    <source>
        <dbReference type="Proteomes" id="UP000503251"/>
    </source>
</evidence>
<accession>A0A6P1ZBE6</accession>
<evidence type="ECO:0000313" key="4">
    <source>
        <dbReference type="EMBL" id="QJT10439.1"/>
    </source>
</evidence>
<dbReference type="Proteomes" id="UP000503251">
    <property type="component" value="Chromosome"/>
</dbReference>
<feature type="domain" description="NADPH-dependent FMN reductase-like" evidence="3">
    <location>
        <begin position="9"/>
        <end position="112"/>
    </location>
</feature>
<proteinExistence type="predicted"/>
<evidence type="ECO:0000259" key="3">
    <source>
        <dbReference type="Pfam" id="PF03358"/>
    </source>
</evidence>
<dbReference type="Gene3D" id="3.40.50.360">
    <property type="match status" value="1"/>
</dbReference>
<dbReference type="InterPro" id="IPR029039">
    <property type="entry name" value="Flavoprotein-like_sf"/>
</dbReference>
<dbReference type="GO" id="GO:0016491">
    <property type="term" value="F:oxidoreductase activity"/>
    <property type="evidence" value="ECO:0007669"/>
    <property type="project" value="InterPro"/>
</dbReference>
<keyword evidence="2" id="KW-0288">FMN</keyword>
<gene>
    <name evidence="5" type="ORF">DQK91_20205</name>
    <name evidence="4" type="ORF">E8L03_16545</name>
</gene>
<evidence type="ECO:0000313" key="6">
    <source>
        <dbReference type="Proteomes" id="UP000434052"/>
    </source>
</evidence>
<dbReference type="Proteomes" id="UP000434052">
    <property type="component" value="Unassembled WGS sequence"/>
</dbReference>
<dbReference type="EMBL" id="QMIF01000020">
    <property type="protein sequence ID" value="TVM30706.1"/>
    <property type="molecule type" value="Genomic_DNA"/>
</dbReference>
<dbReference type="RefSeq" id="WP_144307222.1">
    <property type="nucleotide sequence ID" value="NZ_CP039543.1"/>
</dbReference>
<dbReference type="InterPro" id="IPR051796">
    <property type="entry name" value="ISF_SsuE-like"/>
</dbReference>
<name>A0A6P1ZBE6_9BACT</name>
<keyword evidence="7" id="KW-1185">Reference proteome</keyword>
<dbReference type="EMBL" id="CP039543">
    <property type="protein sequence ID" value="QJT10439.1"/>
    <property type="molecule type" value="Genomic_DNA"/>
</dbReference>
<keyword evidence="1" id="KW-0285">Flavoprotein</keyword>
<dbReference type="OrthoDB" id="9805976at2"/>
<sequence length="199" mass="21763">MDRLTLYGCSPRHGGNSDTALELFRDAMDEAGVATDALWVREHPLLPCKGCGLCGEKGCCTLAGKDEADALFAPLLGSGPVLFSSPIFFYHVPAGFKAFIDRAQAYYMRRLHGDETLLNLPRREAFAMFVAGRPQGEKLFEGAMLTLKYFLEPFNVTLADPLTLRGIDARGDLAGNENARQAVREYAASVARRLSESTP</sequence>
<dbReference type="Pfam" id="PF03358">
    <property type="entry name" value="FMN_red"/>
    <property type="match status" value="1"/>
</dbReference>
<evidence type="ECO:0000256" key="1">
    <source>
        <dbReference type="ARBA" id="ARBA00022630"/>
    </source>
</evidence>
<organism evidence="5 6">
    <name type="scientific">Oceanidesulfovibrio marinus</name>
    <dbReference type="NCBI Taxonomy" id="370038"/>
    <lineage>
        <taxon>Bacteria</taxon>
        <taxon>Pseudomonadati</taxon>
        <taxon>Thermodesulfobacteriota</taxon>
        <taxon>Desulfovibrionia</taxon>
        <taxon>Desulfovibrionales</taxon>
        <taxon>Desulfovibrionaceae</taxon>
        <taxon>Oceanidesulfovibrio</taxon>
    </lineage>
</organism>
<dbReference type="PANTHER" id="PTHR43278:SF4">
    <property type="entry name" value="NAD(P)H-DEPENDENT FMN-CONTAINING OXIDOREDUCTASE YWQN-RELATED"/>
    <property type="match status" value="1"/>
</dbReference>
<dbReference type="SUPFAM" id="SSF52218">
    <property type="entry name" value="Flavoproteins"/>
    <property type="match status" value="1"/>
</dbReference>
<protein>
    <submittedName>
        <fullName evidence="5">Flavodoxin family protein</fullName>
    </submittedName>
</protein>
<dbReference type="InterPro" id="IPR005025">
    <property type="entry name" value="FMN_Rdtase-like_dom"/>
</dbReference>
<evidence type="ECO:0000313" key="5">
    <source>
        <dbReference type="EMBL" id="TVM30706.1"/>
    </source>
</evidence>
<dbReference type="PANTHER" id="PTHR43278">
    <property type="entry name" value="NAD(P)H-DEPENDENT FMN-CONTAINING OXIDOREDUCTASE YWQN-RELATED"/>
    <property type="match status" value="1"/>
</dbReference>
<dbReference type="AlphaFoldDB" id="A0A6P1ZBE6"/>
<reference evidence="5 6" key="1">
    <citation type="submission" date="2018-06" db="EMBL/GenBank/DDBJ databases">
        <title>Complete genome of Desulfovibrio marinus P48SEP.</title>
        <authorList>
            <person name="Crispim J.S."/>
            <person name="Vidigal P.M.P."/>
            <person name="Silva L.C.F."/>
            <person name="Araujo L.C."/>
            <person name="Laguardia C.N."/>
            <person name="Dias R.S."/>
            <person name="Sousa M.P."/>
            <person name="Paula S.O."/>
            <person name="Silva C."/>
        </authorList>
    </citation>
    <scope>NUCLEOTIDE SEQUENCE [LARGE SCALE GENOMIC DNA]</scope>
    <source>
        <strain evidence="5 6">P48SEP</strain>
    </source>
</reference>
<reference evidence="4 7" key="2">
    <citation type="submission" date="2019-04" db="EMBL/GenBank/DDBJ databases">
        <title>Isolation and culture of sulfate reducing bacteria from the cold seep of the South China Sea.</title>
        <authorList>
            <person name="Sun C."/>
            <person name="Liu R."/>
        </authorList>
    </citation>
    <scope>NUCLEOTIDE SEQUENCE [LARGE SCALE GENOMIC DNA]</scope>
    <source>
        <strain evidence="4 7">CS1</strain>
    </source>
</reference>
<evidence type="ECO:0000256" key="2">
    <source>
        <dbReference type="ARBA" id="ARBA00022643"/>
    </source>
</evidence>